<dbReference type="KEGG" id="asul:DFR86_10865"/>
<evidence type="ECO:0000313" key="1">
    <source>
        <dbReference type="EMBL" id="AWR98344.1"/>
    </source>
</evidence>
<dbReference type="InterPro" id="IPR036102">
    <property type="entry name" value="OsmC/Ohrsf"/>
</dbReference>
<evidence type="ECO:0000313" key="2">
    <source>
        <dbReference type="Proteomes" id="UP000248410"/>
    </source>
</evidence>
<dbReference type="GeneID" id="36838476"/>
<dbReference type="InterPro" id="IPR015946">
    <property type="entry name" value="KH_dom-like_a/b"/>
</dbReference>
<sequence>MKMITFTAEGKLEGDLAKISINCNEYTIGLMGSDYPTPEEMLLGSALSCLLLTVYYVAKEKNVEIEEAYGYIEGTMDPKGFQGDPNIPPGLLEVNYEITVKSKDKRINEVLKESEKRCPLKDTLSRPVKINVKWNLKQG</sequence>
<dbReference type="OrthoDB" id="106754at2157"/>
<proteinExistence type="predicted"/>
<reference evidence="1 2" key="1">
    <citation type="submission" date="2018-05" db="EMBL/GenBank/DDBJ databases">
        <title>Complete Genome Sequences of Extremely Thermoacidophilic, Metal-Mobilizing Type-Strain Members of the Archaeal Family Sulfolobaceae: Acidianus brierleyi DSM-1651T, Acidianus sulfidivorans DSM-18786T, Metallosphaera hakonensis DSM-7519T, and Metallosphaera prunae DSM-10039T.</title>
        <authorList>
            <person name="Counts J.A."/>
            <person name="Kelly R.M."/>
        </authorList>
    </citation>
    <scope>NUCLEOTIDE SEQUENCE [LARGE SCALE GENOMIC DNA]</scope>
    <source>
        <strain evidence="1 2">JP7</strain>
    </source>
</reference>
<organism evidence="1 2">
    <name type="scientific">Acidianus sulfidivorans JP7</name>
    <dbReference type="NCBI Taxonomy" id="619593"/>
    <lineage>
        <taxon>Archaea</taxon>
        <taxon>Thermoproteota</taxon>
        <taxon>Thermoprotei</taxon>
        <taxon>Sulfolobales</taxon>
        <taxon>Sulfolobaceae</taxon>
        <taxon>Acidianus</taxon>
    </lineage>
</organism>
<dbReference type="InterPro" id="IPR003718">
    <property type="entry name" value="OsmC/Ohr_fam"/>
</dbReference>
<dbReference type="PANTHER" id="PTHR35368:SF1">
    <property type="entry name" value="HYDROPEROXIDE REDUCTASE"/>
    <property type="match status" value="1"/>
</dbReference>
<dbReference type="SUPFAM" id="SSF82784">
    <property type="entry name" value="OsmC-like"/>
    <property type="match status" value="1"/>
</dbReference>
<dbReference type="AlphaFoldDB" id="A0A2U9IQU2"/>
<dbReference type="EMBL" id="CP029288">
    <property type="protein sequence ID" value="AWR98344.1"/>
    <property type="molecule type" value="Genomic_DNA"/>
</dbReference>
<dbReference type="InterPro" id="IPR052924">
    <property type="entry name" value="OsmC/Ohr_hydroprdx_reductase"/>
</dbReference>
<dbReference type="Pfam" id="PF02566">
    <property type="entry name" value="OsmC"/>
    <property type="match status" value="1"/>
</dbReference>
<dbReference type="Gene3D" id="3.30.300.20">
    <property type="match status" value="1"/>
</dbReference>
<gene>
    <name evidence="1" type="ORF">DFR86_10865</name>
</gene>
<dbReference type="RefSeq" id="WP_110381220.1">
    <property type="nucleotide sequence ID" value="NZ_CP029288.2"/>
</dbReference>
<keyword evidence="2" id="KW-1185">Reference proteome</keyword>
<dbReference type="PANTHER" id="PTHR35368">
    <property type="entry name" value="HYDROPEROXIDE REDUCTASE"/>
    <property type="match status" value="1"/>
</dbReference>
<name>A0A2U9IQU2_9CREN</name>
<dbReference type="Proteomes" id="UP000248410">
    <property type="component" value="Chromosome"/>
</dbReference>
<protein>
    <submittedName>
        <fullName evidence="1">Peroxiredoxin</fullName>
    </submittedName>
</protein>
<accession>A0A2U9IQU2</accession>